<keyword evidence="3" id="KW-1185">Reference proteome</keyword>
<accession>A0A2I0L6L7</accession>
<dbReference type="GO" id="GO:0009116">
    <property type="term" value="P:nucleoside metabolic process"/>
    <property type="evidence" value="ECO:0007669"/>
    <property type="project" value="InterPro"/>
</dbReference>
<gene>
    <name evidence="2" type="ORF">CRG98_003384</name>
</gene>
<name>A0A2I0L6L7_PUNGR</name>
<comment type="caution">
    <text evidence="2">The sequence shown here is derived from an EMBL/GenBank/DDBJ whole genome shotgun (WGS) entry which is preliminary data.</text>
</comment>
<dbReference type="Gene3D" id="3.40.50.1580">
    <property type="entry name" value="Nucleoside phosphorylase domain"/>
    <property type="match status" value="2"/>
</dbReference>
<evidence type="ECO:0000259" key="1">
    <source>
        <dbReference type="Pfam" id="PF01048"/>
    </source>
</evidence>
<protein>
    <recommendedName>
        <fullName evidence="1">Nucleoside phosphorylase domain-containing protein</fullName>
    </recommendedName>
</protein>
<dbReference type="PANTHER" id="PTHR21234">
    <property type="entry name" value="PURINE NUCLEOSIDE PHOSPHORYLASE"/>
    <property type="match status" value="1"/>
</dbReference>
<dbReference type="SUPFAM" id="SSF53167">
    <property type="entry name" value="Purine and uridine phosphorylases"/>
    <property type="match status" value="1"/>
</dbReference>
<organism evidence="2 3">
    <name type="scientific">Punica granatum</name>
    <name type="common">Pomegranate</name>
    <dbReference type="NCBI Taxonomy" id="22663"/>
    <lineage>
        <taxon>Eukaryota</taxon>
        <taxon>Viridiplantae</taxon>
        <taxon>Streptophyta</taxon>
        <taxon>Embryophyta</taxon>
        <taxon>Tracheophyta</taxon>
        <taxon>Spermatophyta</taxon>
        <taxon>Magnoliopsida</taxon>
        <taxon>eudicotyledons</taxon>
        <taxon>Gunneridae</taxon>
        <taxon>Pentapetalae</taxon>
        <taxon>rosids</taxon>
        <taxon>malvids</taxon>
        <taxon>Myrtales</taxon>
        <taxon>Lythraceae</taxon>
        <taxon>Punica</taxon>
    </lineage>
</organism>
<dbReference type="STRING" id="22663.A0A2I0L6L7"/>
<dbReference type="GO" id="GO:0003824">
    <property type="term" value="F:catalytic activity"/>
    <property type="evidence" value="ECO:0007669"/>
    <property type="project" value="InterPro"/>
</dbReference>
<dbReference type="InterPro" id="IPR000845">
    <property type="entry name" value="Nucleoside_phosphorylase_d"/>
</dbReference>
<sequence length="292" mass="32520">MDDSRAHGFLSESVFRKIDRINEAGAFLGIVIPNSFEMSPLIQSPSFVPDPKLPYLDLFGKRFRFGRVEDKKVILVITGQSMISSTQLFLTLFKIKGVLHYGIAGNANPNLQIGDVTIPRYWAHSGLWLWQRYGDGADDWLPFESSGDFNRKIGALNISEYNVGSDNKDGKSNLLNNVWLQEEEIYPVNGIPEQRQHVFWVPVDKHYFAVSEKLQGLEGVHLLQVQCNPVDMETAAVAVICYQQRTPFIALRSLSDLAGGGSALPNEASTFSNLAAQNDVDALIKFIDQLGS</sequence>
<reference evidence="2 3" key="1">
    <citation type="submission" date="2017-11" db="EMBL/GenBank/DDBJ databases">
        <title>De-novo sequencing of pomegranate (Punica granatum L.) genome.</title>
        <authorList>
            <person name="Akparov Z."/>
            <person name="Amiraslanov A."/>
            <person name="Hajiyeva S."/>
            <person name="Abbasov M."/>
            <person name="Kaur K."/>
            <person name="Hamwieh A."/>
            <person name="Solovyev V."/>
            <person name="Salamov A."/>
            <person name="Braich B."/>
            <person name="Kosarev P."/>
            <person name="Mahmoud A."/>
            <person name="Hajiyev E."/>
            <person name="Babayeva S."/>
            <person name="Izzatullayeva V."/>
            <person name="Mammadov A."/>
            <person name="Mammadov A."/>
            <person name="Sharifova S."/>
            <person name="Ojaghi J."/>
            <person name="Eynullazada K."/>
            <person name="Bayramov B."/>
            <person name="Abdulazimova A."/>
            <person name="Shahmuradov I."/>
        </authorList>
    </citation>
    <scope>NUCLEOTIDE SEQUENCE [LARGE SCALE GENOMIC DNA]</scope>
    <source>
        <strain evidence="3">cv. AG2017</strain>
        <tissue evidence="2">Leaf</tissue>
    </source>
</reference>
<evidence type="ECO:0000313" key="3">
    <source>
        <dbReference type="Proteomes" id="UP000233551"/>
    </source>
</evidence>
<dbReference type="Proteomes" id="UP000233551">
    <property type="component" value="Unassembled WGS sequence"/>
</dbReference>
<dbReference type="Pfam" id="PF01048">
    <property type="entry name" value="PNP_UDP_1"/>
    <property type="match status" value="2"/>
</dbReference>
<feature type="domain" description="Nucleoside phosphorylase" evidence="1">
    <location>
        <begin position="28"/>
        <end position="124"/>
    </location>
</feature>
<evidence type="ECO:0000313" key="2">
    <source>
        <dbReference type="EMBL" id="PKI76273.1"/>
    </source>
</evidence>
<dbReference type="InterPro" id="IPR035994">
    <property type="entry name" value="Nucleoside_phosphorylase_sf"/>
</dbReference>
<dbReference type="PANTHER" id="PTHR21234:SF42">
    <property type="entry name" value="PHOSPHORYLASE SUPERFAMILY PROTEIN"/>
    <property type="match status" value="1"/>
</dbReference>
<dbReference type="EMBL" id="PGOL01000126">
    <property type="protein sequence ID" value="PKI76273.1"/>
    <property type="molecule type" value="Genomic_DNA"/>
</dbReference>
<proteinExistence type="predicted"/>
<dbReference type="AlphaFoldDB" id="A0A2I0L6L7"/>
<feature type="domain" description="Nucleoside phosphorylase" evidence="1">
    <location>
        <begin position="223"/>
        <end position="278"/>
    </location>
</feature>